<dbReference type="GO" id="GO:0005730">
    <property type="term" value="C:nucleolus"/>
    <property type="evidence" value="ECO:0007669"/>
    <property type="project" value="TreeGrafter"/>
</dbReference>
<dbReference type="Pfam" id="PF00400">
    <property type="entry name" value="WD40"/>
    <property type="match status" value="3"/>
</dbReference>
<keyword evidence="8" id="KW-1185">Reference proteome</keyword>
<sequence length="854" mass="95319">MALEAYLDIRNIKSKVTAIGSIPSRRELVLGFEDGFVDTYNHETGERIQHCYKHKGWVTALSSLASARVFFSAGNDSTIVTYHASGSVIDKLNIGSVVYAICYHSRLKQIIFGISQGIQLHGYDDSPTNGQVIGGKPLSIICEHTDITTGILTLDKLYSVGFDGKLIIYDCPLSDPPIVSKKISAHTAGITCIIAQKNPIDNSEWLMTGSFDKTAKVWSLDGKLLYKFNDFNHAVTGLTFVSVTKTVWIAAGQHYAEVIDPKSGESVSSFIDTFLNADEKLADNDKNRPNYCLVCLRYIPDLNIVVASTNTKQFHACGCVSCLKVKSPLENVCFTSKAPILMFTGDTEGNVFKWEQMQLNRIMYSKDHLLKLEGKKDISEYLVQAVSLGETNSTSSANGKDKSKDGKTGEQAKNEKSSATDSKRAASGKRVKTVDERLPAYYVRSRSSAKITERERGIGGYVPQYEHLEKPSNSKSSNSIAKAATGKSILRIIFVEKCDLIIAASEDKNIYVWGFDSEALEALNTLKAQAHETDQGADRSAEEGDVANRVVGFTLLKIFSNHTEPVTSLVVVEDDDGLGTTYLLSAGWDRRICIWDLDHFLLHDVYSNPKATHIDAAETASMGYIHNMDYSPVLKCFAYAAGSDMSVYVRKFSSTGSKMELVYELKARVDSEVTCIKWNFVTNEWITGMDNGEFRIWGMKGDLLQAINTRGSIHAIAIDHIQRALLICNQDTLKVFEMDEYTCVQTNDGHTDVIRDVLFIPERRQYVTVSLDCTMRIWNAWSRNSLQQKETNADPEKKLSDNIWEDIRKCVKNPIEVEDANSIIDKYFQNRYEPSQFPIHDDQQLARQVSFANS</sequence>
<dbReference type="PROSITE" id="PS00678">
    <property type="entry name" value="WD_REPEATS_1"/>
    <property type="match status" value="1"/>
</dbReference>
<keyword evidence="2 5" id="KW-0853">WD repeat</keyword>
<dbReference type="PANTHER" id="PTHR19848:SF0">
    <property type="entry name" value="NOTCHLESS PROTEIN HOMOLOG 1"/>
    <property type="match status" value="1"/>
</dbReference>
<dbReference type="SUPFAM" id="SSF50978">
    <property type="entry name" value="WD40 repeat-like"/>
    <property type="match status" value="2"/>
</dbReference>
<dbReference type="AlphaFoldDB" id="A0A813RZP3"/>
<dbReference type="SMART" id="SM00320">
    <property type="entry name" value="WD40"/>
    <property type="match status" value="10"/>
</dbReference>
<comment type="subcellular location">
    <subcellularLocation>
        <location evidence="1">Nucleus</location>
    </subcellularLocation>
</comment>
<protein>
    <submittedName>
        <fullName evidence="7">Uncharacterized protein</fullName>
    </submittedName>
</protein>
<organism evidence="7 8">
    <name type="scientific">Adineta ricciae</name>
    <name type="common">Rotifer</name>
    <dbReference type="NCBI Taxonomy" id="249248"/>
    <lineage>
        <taxon>Eukaryota</taxon>
        <taxon>Metazoa</taxon>
        <taxon>Spiralia</taxon>
        <taxon>Gnathifera</taxon>
        <taxon>Rotifera</taxon>
        <taxon>Eurotatoria</taxon>
        <taxon>Bdelloidea</taxon>
        <taxon>Adinetida</taxon>
        <taxon>Adinetidae</taxon>
        <taxon>Adineta</taxon>
    </lineage>
</organism>
<evidence type="ECO:0000256" key="3">
    <source>
        <dbReference type="ARBA" id="ARBA00022737"/>
    </source>
</evidence>
<dbReference type="InterPro" id="IPR036322">
    <property type="entry name" value="WD40_repeat_dom_sf"/>
</dbReference>
<dbReference type="InterPro" id="IPR015943">
    <property type="entry name" value="WD40/YVTN_repeat-like_dom_sf"/>
</dbReference>
<accession>A0A813RZP3</accession>
<gene>
    <name evidence="7" type="ORF">XAT740_LOCUS2342</name>
</gene>
<evidence type="ECO:0000256" key="2">
    <source>
        <dbReference type="ARBA" id="ARBA00022574"/>
    </source>
</evidence>
<evidence type="ECO:0000256" key="1">
    <source>
        <dbReference type="ARBA" id="ARBA00004123"/>
    </source>
</evidence>
<comment type="caution">
    <text evidence="7">The sequence shown here is derived from an EMBL/GenBank/DDBJ whole genome shotgun (WGS) entry which is preliminary data.</text>
</comment>
<dbReference type="Proteomes" id="UP000663828">
    <property type="component" value="Unassembled WGS sequence"/>
</dbReference>
<proteinExistence type="predicted"/>
<feature type="compositionally biased region" description="Basic and acidic residues" evidence="6">
    <location>
        <begin position="399"/>
        <end position="424"/>
    </location>
</feature>
<reference evidence="7" key="1">
    <citation type="submission" date="2021-02" db="EMBL/GenBank/DDBJ databases">
        <authorList>
            <person name="Nowell W R."/>
        </authorList>
    </citation>
    <scope>NUCLEOTIDE SEQUENCE</scope>
</reference>
<dbReference type="InterPro" id="IPR001680">
    <property type="entry name" value="WD40_rpt"/>
</dbReference>
<evidence type="ECO:0000313" key="7">
    <source>
        <dbReference type="EMBL" id="CAF0788154.1"/>
    </source>
</evidence>
<feature type="region of interest" description="Disordered" evidence="6">
    <location>
        <begin position="391"/>
        <end position="431"/>
    </location>
</feature>
<dbReference type="PROSITE" id="PS50294">
    <property type="entry name" value="WD_REPEATS_REGION"/>
    <property type="match status" value="1"/>
</dbReference>
<evidence type="ECO:0000256" key="4">
    <source>
        <dbReference type="ARBA" id="ARBA00023242"/>
    </source>
</evidence>
<feature type="repeat" description="WD" evidence="5">
    <location>
        <begin position="183"/>
        <end position="221"/>
    </location>
</feature>
<feature type="repeat" description="WD" evidence="5">
    <location>
        <begin position="559"/>
        <end position="598"/>
    </location>
</feature>
<name>A0A813RZP3_ADIRI</name>
<dbReference type="Gene3D" id="2.130.10.10">
    <property type="entry name" value="YVTN repeat-like/Quinoprotein amine dehydrogenase"/>
    <property type="match status" value="4"/>
</dbReference>
<dbReference type="PANTHER" id="PTHR19848">
    <property type="entry name" value="WD40 REPEAT PROTEIN"/>
    <property type="match status" value="1"/>
</dbReference>
<feature type="repeat" description="WD" evidence="5">
    <location>
        <begin position="747"/>
        <end position="788"/>
    </location>
</feature>
<keyword evidence="4" id="KW-0539">Nucleus</keyword>
<keyword evidence="3" id="KW-0677">Repeat</keyword>
<dbReference type="InterPro" id="IPR019775">
    <property type="entry name" value="WD40_repeat_CS"/>
</dbReference>
<evidence type="ECO:0000256" key="6">
    <source>
        <dbReference type="SAM" id="MobiDB-lite"/>
    </source>
</evidence>
<evidence type="ECO:0000313" key="8">
    <source>
        <dbReference type="Proteomes" id="UP000663828"/>
    </source>
</evidence>
<dbReference type="GO" id="GO:0000027">
    <property type="term" value="P:ribosomal large subunit assembly"/>
    <property type="evidence" value="ECO:0007669"/>
    <property type="project" value="TreeGrafter"/>
</dbReference>
<dbReference type="EMBL" id="CAJNOR010000080">
    <property type="protein sequence ID" value="CAF0788154.1"/>
    <property type="molecule type" value="Genomic_DNA"/>
</dbReference>
<dbReference type="PROSITE" id="PS50082">
    <property type="entry name" value="WD_REPEATS_2"/>
    <property type="match status" value="3"/>
</dbReference>
<evidence type="ECO:0000256" key="5">
    <source>
        <dbReference type="PROSITE-ProRule" id="PRU00221"/>
    </source>
</evidence>